<evidence type="ECO:0000313" key="6">
    <source>
        <dbReference type="EMBL" id="CAL1405522.1"/>
    </source>
</evidence>
<sequence>MTTFFSHFLSAAARAFVSSLSIPVTCGTTEKPEIRRKRMEDREQWWVLMESCGFQAVALSNYAMSQAKILLCFPPHKS</sequence>
<keyword evidence="7" id="KW-1185">Reference proteome</keyword>
<dbReference type="Proteomes" id="UP001497516">
    <property type="component" value="Chromosome 8"/>
</dbReference>
<keyword evidence="3" id="KW-0804">Transcription</keyword>
<evidence type="ECO:0000313" key="7">
    <source>
        <dbReference type="Proteomes" id="UP001497516"/>
    </source>
</evidence>
<organism evidence="6 7">
    <name type="scientific">Linum trigynum</name>
    <dbReference type="NCBI Taxonomy" id="586398"/>
    <lineage>
        <taxon>Eukaryota</taxon>
        <taxon>Viridiplantae</taxon>
        <taxon>Streptophyta</taxon>
        <taxon>Embryophyta</taxon>
        <taxon>Tracheophyta</taxon>
        <taxon>Spermatophyta</taxon>
        <taxon>Magnoliopsida</taxon>
        <taxon>eudicotyledons</taxon>
        <taxon>Gunneridae</taxon>
        <taxon>Pentapetalae</taxon>
        <taxon>rosids</taxon>
        <taxon>fabids</taxon>
        <taxon>Malpighiales</taxon>
        <taxon>Linaceae</taxon>
        <taxon>Linum</taxon>
    </lineage>
</organism>
<protein>
    <recommendedName>
        <fullName evidence="8">Secreted protein</fullName>
    </recommendedName>
</protein>
<accession>A0AAV2G5U6</accession>
<evidence type="ECO:0000256" key="5">
    <source>
        <dbReference type="SAM" id="SignalP"/>
    </source>
</evidence>
<dbReference type="InterPro" id="IPR005202">
    <property type="entry name" value="TF_GRAS"/>
</dbReference>
<evidence type="ECO:0000256" key="2">
    <source>
        <dbReference type="ARBA" id="ARBA00023015"/>
    </source>
</evidence>
<dbReference type="AlphaFoldDB" id="A0AAV2G5U6"/>
<evidence type="ECO:0000256" key="1">
    <source>
        <dbReference type="ARBA" id="ARBA00004123"/>
    </source>
</evidence>
<name>A0AAV2G5U6_9ROSI</name>
<reference evidence="6 7" key="1">
    <citation type="submission" date="2024-04" db="EMBL/GenBank/DDBJ databases">
        <authorList>
            <person name="Fracassetti M."/>
        </authorList>
    </citation>
    <scope>NUCLEOTIDE SEQUENCE [LARGE SCALE GENOMIC DNA]</scope>
</reference>
<gene>
    <name evidence="6" type="ORF">LTRI10_LOCUS45305</name>
</gene>
<evidence type="ECO:0008006" key="8">
    <source>
        <dbReference type="Google" id="ProtNLM"/>
    </source>
</evidence>
<keyword evidence="5" id="KW-0732">Signal</keyword>
<comment type="subcellular location">
    <subcellularLocation>
        <location evidence="1">Nucleus</location>
    </subcellularLocation>
</comment>
<evidence type="ECO:0000256" key="4">
    <source>
        <dbReference type="ARBA" id="ARBA00023242"/>
    </source>
</evidence>
<dbReference type="GO" id="GO:0005634">
    <property type="term" value="C:nucleus"/>
    <property type="evidence" value="ECO:0007669"/>
    <property type="project" value="UniProtKB-SubCell"/>
</dbReference>
<dbReference type="Pfam" id="PF03514">
    <property type="entry name" value="GRAS"/>
    <property type="match status" value="1"/>
</dbReference>
<proteinExistence type="predicted"/>
<keyword evidence="2" id="KW-0805">Transcription regulation</keyword>
<feature type="chain" id="PRO_5043595408" description="Secreted protein" evidence="5">
    <location>
        <begin position="28"/>
        <end position="78"/>
    </location>
</feature>
<feature type="signal peptide" evidence="5">
    <location>
        <begin position="1"/>
        <end position="27"/>
    </location>
</feature>
<evidence type="ECO:0000256" key="3">
    <source>
        <dbReference type="ARBA" id="ARBA00023163"/>
    </source>
</evidence>
<keyword evidence="4" id="KW-0539">Nucleus</keyword>
<dbReference type="EMBL" id="OZ034821">
    <property type="protein sequence ID" value="CAL1405522.1"/>
    <property type="molecule type" value="Genomic_DNA"/>
</dbReference>